<feature type="compositionally biased region" description="Polar residues" evidence="1">
    <location>
        <begin position="1"/>
        <end position="13"/>
    </location>
</feature>
<evidence type="ECO:0000313" key="3">
    <source>
        <dbReference type="Proteomes" id="UP000824469"/>
    </source>
</evidence>
<feature type="compositionally biased region" description="Low complexity" evidence="1">
    <location>
        <begin position="14"/>
        <end position="26"/>
    </location>
</feature>
<dbReference type="EMBL" id="JAHRHJ020003813">
    <property type="protein sequence ID" value="KAH9289316.1"/>
    <property type="molecule type" value="Genomic_DNA"/>
</dbReference>
<evidence type="ECO:0000256" key="1">
    <source>
        <dbReference type="SAM" id="MobiDB-lite"/>
    </source>
</evidence>
<accession>A0AA38F512</accession>
<organism evidence="2 3">
    <name type="scientific">Taxus chinensis</name>
    <name type="common">Chinese yew</name>
    <name type="synonym">Taxus wallichiana var. chinensis</name>
    <dbReference type="NCBI Taxonomy" id="29808"/>
    <lineage>
        <taxon>Eukaryota</taxon>
        <taxon>Viridiplantae</taxon>
        <taxon>Streptophyta</taxon>
        <taxon>Embryophyta</taxon>
        <taxon>Tracheophyta</taxon>
        <taxon>Spermatophyta</taxon>
        <taxon>Pinopsida</taxon>
        <taxon>Pinidae</taxon>
        <taxon>Conifers II</taxon>
        <taxon>Cupressales</taxon>
        <taxon>Taxaceae</taxon>
        <taxon>Taxus</taxon>
    </lineage>
</organism>
<sequence length="56" mass="5505">TFSGTSSTQNVKASNVGFTSGSGTTTHTVGVQYSTTVRAHGSTSTIPILARSGGSG</sequence>
<dbReference type="AlphaFoldDB" id="A0AA38F512"/>
<name>A0AA38F512_TAXCH</name>
<comment type="caution">
    <text evidence="2">The sequence shown here is derived from an EMBL/GenBank/DDBJ whole genome shotgun (WGS) entry which is preliminary data.</text>
</comment>
<feature type="region of interest" description="Disordered" evidence="1">
    <location>
        <begin position="1"/>
        <end position="26"/>
    </location>
</feature>
<keyword evidence="3" id="KW-1185">Reference proteome</keyword>
<dbReference type="Proteomes" id="UP000824469">
    <property type="component" value="Unassembled WGS sequence"/>
</dbReference>
<protein>
    <submittedName>
        <fullName evidence="2">Uncharacterized protein</fullName>
    </submittedName>
</protein>
<gene>
    <name evidence="2" type="ORF">KI387_033433</name>
</gene>
<feature type="non-terminal residue" evidence="2">
    <location>
        <position position="1"/>
    </location>
</feature>
<evidence type="ECO:0000313" key="2">
    <source>
        <dbReference type="EMBL" id="KAH9289316.1"/>
    </source>
</evidence>
<feature type="non-terminal residue" evidence="2">
    <location>
        <position position="56"/>
    </location>
</feature>
<reference evidence="2 3" key="1">
    <citation type="journal article" date="2021" name="Nat. Plants">
        <title>The Taxus genome provides insights into paclitaxel biosynthesis.</title>
        <authorList>
            <person name="Xiong X."/>
            <person name="Gou J."/>
            <person name="Liao Q."/>
            <person name="Li Y."/>
            <person name="Zhou Q."/>
            <person name="Bi G."/>
            <person name="Li C."/>
            <person name="Du R."/>
            <person name="Wang X."/>
            <person name="Sun T."/>
            <person name="Guo L."/>
            <person name="Liang H."/>
            <person name="Lu P."/>
            <person name="Wu Y."/>
            <person name="Zhang Z."/>
            <person name="Ro D.K."/>
            <person name="Shang Y."/>
            <person name="Huang S."/>
            <person name="Yan J."/>
        </authorList>
    </citation>
    <scope>NUCLEOTIDE SEQUENCE [LARGE SCALE GENOMIC DNA]</scope>
    <source>
        <strain evidence="2">Ta-2019</strain>
    </source>
</reference>
<proteinExistence type="predicted"/>